<name>A0A382SI42_9ZZZZ</name>
<sequence length="33" mass="4007">MEEIIRFLDSRPDLIAINKDVPRRWKEHRGEDA</sequence>
<dbReference type="EMBL" id="UINC01129320">
    <property type="protein sequence ID" value="SVD09620.1"/>
    <property type="molecule type" value="Genomic_DNA"/>
</dbReference>
<organism evidence="1">
    <name type="scientific">marine metagenome</name>
    <dbReference type="NCBI Taxonomy" id="408172"/>
    <lineage>
        <taxon>unclassified sequences</taxon>
        <taxon>metagenomes</taxon>
        <taxon>ecological metagenomes</taxon>
    </lineage>
</organism>
<reference evidence="1" key="1">
    <citation type="submission" date="2018-05" db="EMBL/GenBank/DDBJ databases">
        <authorList>
            <person name="Lanie J.A."/>
            <person name="Ng W.-L."/>
            <person name="Kazmierczak K.M."/>
            <person name="Andrzejewski T.M."/>
            <person name="Davidsen T.M."/>
            <person name="Wayne K.J."/>
            <person name="Tettelin H."/>
            <person name="Glass J.I."/>
            <person name="Rusch D."/>
            <person name="Podicherti R."/>
            <person name="Tsui H.-C.T."/>
            <person name="Winkler M.E."/>
        </authorList>
    </citation>
    <scope>NUCLEOTIDE SEQUENCE</scope>
</reference>
<proteinExistence type="predicted"/>
<protein>
    <submittedName>
        <fullName evidence="1">Uncharacterized protein</fullName>
    </submittedName>
</protein>
<evidence type="ECO:0000313" key="1">
    <source>
        <dbReference type="EMBL" id="SVD09620.1"/>
    </source>
</evidence>
<dbReference type="AlphaFoldDB" id="A0A382SI42"/>
<accession>A0A382SI42</accession>
<gene>
    <name evidence="1" type="ORF">METZ01_LOCUS362474</name>
</gene>